<comment type="caution">
    <text evidence="1">The sequence shown here is derived from an EMBL/GenBank/DDBJ whole genome shotgun (WGS) entry which is preliminary data.</text>
</comment>
<dbReference type="Pfam" id="PF03692">
    <property type="entry name" value="CxxCxxCC"/>
    <property type="match status" value="1"/>
</dbReference>
<evidence type="ECO:0000313" key="1">
    <source>
        <dbReference type="EMBL" id="GHD73141.1"/>
    </source>
</evidence>
<dbReference type="InterPro" id="IPR005358">
    <property type="entry name" value="Puta_zinc/iron-chelating_dom"/>
</dbReference>
<gene>
    <name evidence="1" type="ORF">GCM10011419_07410</name>
</gene>
<dbReference type="EMBL" id="BMYP01000007">
    <property type="protein sequence ID" value="GHD73141.1"/>
    <property type="molecule type" value="Genomic_DNA"/>
</dbReference>
<name>A0ABQ3H6H8_9NEIS</name>
<evidence type="ECO:0000313" key="2">
    <source>
        <dbReference type="Proteomes" id="UP000662678"/>
    </source>
</evidence>
<sequence length="116" mass="12347">MMAAYPVSCTSCGACCAAFRVSFHRAELAGPERRGVPPAMAVVEVGNTMRMCGTDEHTLRCVALQGTVGESVSCSIYADRPSPCREFGALADVGIYERACNRARARHGLPPLPVDD</sequence>
<accession>A0ABQ3H6H8</accession>
<dbReference type="RefSeq" id="WP_229799589.1">
    <property type="nucleotide sequence ID" value="NZ_BMYP01000007.1"/>
</dbReference>
<keyword evidence="2" id="KW-1185">Reference proteome</keyword>
<proteinExistence type="predicted"/>
<protein>
    <submittedName>
        <fullName evidence="1">Zinc/iron-chelating domain-containing protein</fullName>
    </submittedName>
</protein>
<reference evidence="2" key="1">
    <citation type="journal article" date="2019" name="Int. J. Syst. Evol. Microbiol.">
        <title>The Global Catalogue of Microorganisms (GCM) 10K type strain sequencing project: providing services to taxonomists for standard genome sequencing and annotation.</title>
        <authorList>
            <consortium name="The Broad Institute Genomics Platform"/>
            <consortium name="The Broad Institute Genome Sequencing Center for Infectious Disease"/>
            <person name="Wu L."/>
            <person name="Ma J."/>
        </authorList>
    </citation>
    <scope>NUCLEOTIDE SEQUENCE [LARGE SCALE GENOMIC DNA]</scope>
    <source>
        <strain evidence="2">KCTC 23713</strain>
    </source>
</reference>
<organism evidence="1 2">
    <name type="scientific">Vogesella fluminis</name>
    <dbReference type="NCBI Taxonomy" id="1069161"/>
    <lineage>
        <taxon>Bacteria</taxon>
        <taxon>Pseudomonadati</taxon>
        <taxon>Pseudomonadota</taxon>
        <taxon>Betaproteobacteria</taxon>
        <taxon>Neisseriales</taxon>
        <taxon>Chromobacteriaceae</taxon>
        <taxon>Vogesella</taxon>
    </lineage>
</organism>
<dbReference type="Proteomes" id="UP000662678">
    <property type="component" value="Unassembled WGS sequence"/>
</dbReference>